<evidence type="ECO:0000256" key="4">
    <source>
        <dbReference type="ARBA" id="ARBA00022741"/>
    </source>
</evidence>
<dbReference type="RefSeq" id="WP_115749454.1">
    <property type="nucleotide sequence ID" value="NZ_PIOD01000008.1"/>
</dbReference>
<evidence type="ECO:0000256" key="12">
    <source>
        <dbReference type="ARBA" id="ARBA00039316"/>
    </source>
</evidence>
<dbReference type="GO" id="GO:0003677">
    <property type="term" value="F:DNA binding"/>
    <property type="evidence" value="ECO:0007669"/>
    <property type="project" value="UniProtKB-KW"/>
</dbReference>
<keyword evidence="5" id="KW-0227">DNA damage</keyword>
<accession>A0A3D8PUB8</accession>
<protein>
    <recommendedName>
        <fullName evidence="12">UvrABC system protein A</fullName>
    </recommendedName>
    <alternativeName>
        <fullName evidence="13">Excinuclease ABC subunit A</fullName>
    </alternativeName>
</protein>
<name>A0A3D8PUB8_9BACI</name>
<evidence type="ECO:0000313" key="15">
    <source>
        <dbReference type="EMBL" id="RDW18858.1"/>
    </source>
</evidence>
<dbReference type="Gene3D" id="1.10.8.280">
    <property type="entry name" value="ABC transporter ATPase domain-like"/>
    <property type="match status" value="1"/>
</dbReference>
<comment type="caution">
    <text evidence="15">The sequence shown here is derived from an EMBL/GenBank/DDBJ whole genome shotgun (WGS) entry which is preliminary data.</text>
</comment>
<organism evidence="15 16">
    <name type="scientific">Oceanobacillus chungangensis</name>
    <dbReference type="NCBI Taxonomy" id="1229152"/>
    <lineage>
        <taxon>Bacteria</taxon>
        <taxon>Bacillati</taxon>
        <taxon>Bacillota</taxon>
        <taxon>Bacilli</taxon>
        <taxon>Bacillales</taxon>
        <taxon>Bacillaceae</taxon>
        <taxon>Oceanobacillus</taxon>
    </lineage>
</organism>
<evidence type="ECO:0000256" key="1">
    <source>
        <dbReference type="ARBA" id="ARBA00004496"/>
    </source>
</evidence>
<evidence type="ECO:0000256" key="5">
    <source>
        <dbReference type="ARBA" id="ARBA00022763"/>
    </source>
</evidence>
<evidence type="ECO:0000313" key="16">
    <source>
        <dbReference type="Proteomes" id="UP000256520"/>
    </source>
</evidence>
<comment type="subcellular location">
    <subcellularLocation>
        <location evidence="1">Cytoplasm</location>
    </subcellularLocation>
</comment>
<evidence type="ECO:0000256" key="10">
    <source>
        <dbReference type="ARBA" id="ARBA00023204"/>
    </source>
</evidence>
<dbReference type="SUPFAM" id="SSF52540">
    <property type="entry name" value="P-loop containing nucleoside triphosphate hydrolases"/>
    <property type="match status" value="2"/>
</dbReference>
<dbReference type="GO" id="GO:0016887">
    <property type="term" value="F:ATP hydrolysis activity"/>
    <property type="evidence" value="ECO:0007669"/>
    <property type="project" value="InterPro"/>
</dbReference>
<keyword evidence="8" id="KW-0267">Excision nuclease</keyword>
<dbReference type="PANTHER" id="PTHR43152">
    <property type="entry name" value="UVRABC SYSTEM PROTEIN A"/>
    <property type="match status" value="1"/>
</dbReference>
<feature type="domain" description="ABC transporter" evidence="14">
    <location>
        <begin position="455"/>
        <end position="752"/>
    </location>
</feature>
<dbReference type="GO" id="GO:0005524">
    <property type="term" value="F:ATP binding"/>
    <property type="evidence" value="ECO:0007669"/>
    <property type="project" value="UniProtKB-KW"/>
</dbReference>
<evidence type="ECO:0000256" key="13">
    <source>
        <dbReference type="ARBA" id="ARBA00042156"/>
    </source>
</evidence>
<sequence>MTEIKDEIILRGLKENNLKNVDLNIPKEKFIVFTGLSGSGKSSVVFDTLATESRRQMTLNYPHYVRYQMPRYERPHADLMQYLSPVVVVEQRPTGGNSRSTVGTYMDIHPLIRLLFSRIGHPSIGSATDFSSQSSFGRCPECGGYGEVIAPDLNKMIDFNESLRDYAVKFKPLSPSGWQGRWMMTCGLFDPDKPLKDYQEEKLHLLIYGPRDGERINAPFHTKHGPQRHDWDGILPRFTRLYINRDISNLKEVSQDDVLAVSTQFLCPTCQGSGLNPKVLECRINGLNILVYGQLELIDLLEELKKIKDPLGESIALQAIPHIKQLVEMGLGYLSLSRKMGTLSGGEAQRVKIARHLGSSLNNITYIFDEPSAGLHPEEVDMLIQMLKSIKAQHNTVIVIEHDLSVIKAADEIIEMGPGAGVNGGEVVYQGKLEGLKNSKAATTLNHKLRINKNPRDIKSYFTIKRARNNNLKNISVNIPKNVLVSICGVSGSGKSSLILEAFPESYQESIMVGQGSIGISNRSTLATYMGIMDDIRSIFSIETGQAAGLFSFNSLGACPHCKGKGVVKPDVAFADPVTIRCEACGGTRYSEEALDYRYRKKNIVQILDLTIDEATNYFKEHKIIKRVNTLKDVGLGYLTLGQTTSSLSGGEIQRLKLASHLQKEGQIYLLDEPSLGLHKEDNEKLLNVFRNLVNRGNSVIIIEHNLDFIAASDWVIELGPEGGKKGGHIIFEGTPEEMLNAETLTAKWLRDGGTERFT</sequence>
<keyword evidence="6" id="KW-0228">DNA excision</keyword>
<dbReference type="GO" id="GO:0006281">
    <property type="term" value="P:DNA repair"/>
    <property type="evidence" value="ECO:0007669"/>
    <property type="project" value="UniProtKB-KW"/>
</dbReference>
<keyword evidence="4" id="KW-0547">Nucleotide-binding</keyword>
<evidence type="ECO:0000259" key="14">
    <source>
        <dbReference type="PROSITE" id="PS50893"/>
    </source>
</evidence>
<feature type="domain" description="ABC transporter" evidence="14">
    <location>
        <begin position="2"/>
        <end position="443"/>
    </location>
</feature>
<dbReference type="InterPro" id="IPR003439">
    <property type="entry name" value="ABC_transporter-like_ATP-bd"/>
</dbReference>
<evidence type="ECO:0000256" key="2">
    <source>
        <dbReference type="ARBA" id="ARBA00022490"/>
    </source>
</evidence>
<dbReference type="PROSITE" id="PS50893">
    <property type="entry name" value="ABC_TRANSPORTER_2"/>
    <property type="match status" value="2"/>
</dbReference>
<dbReference type="GO" id="GO:0004518">
    <property type="term" value="F:nuclease activity"/>
    <property type="evidence" value="ECO:0007669"/>
    <property type="project" value="UniProtKB-KW"/>
</dbReference>
<gene>
    <name evidence="15" type="ORF">CWR45_08560</name>
</gene>
<dbReference type="Pfam" id="PF00005">
    <property type="entry name" value="ABC_tran"/>
    <property type="match status" value="1"/>
</dbReference>
<evidence type="ECO:0000256" key="6">
    <source>
        <dbReference type="ARBA" id="ARBA00022769"/>
    </source>
</evidence>
<evidence type="ECO:0000256" key="7">
    <source>
        <dbReference type="ARBA" id="ARBA00022840"/>
    </source>
</evidence>
<keyword evidence="9" id="KW-0238">DNA-binding</keyword>
<keyword evidence="16" id="KW-1185">Reference proteome</keyword>
<evidence type="ECO:0000256" key="8">
    <source>
        <dbReference type="ARBA" id="ARBA00022881"/>
    </source>
</evidence>
<evidence type="ECO:0000256" key="9">
    <source>
        <dbReference type="ARBA" id="ARBA00023125"/>
    </source>
</evidence>
<evidence type="ECO:0000256" key="11">
    <source>
        <dbReference type="ARBA" id="ARBA00038000"/>
    </source>
</evidence>
<dbReference type="Proteomes" id="UP000256520">
    <property type="component" value="Unassembled WGS sequence"/>
</dbReference>
<keyword evidence="2" id="KW-0963">Cytoplasm</keyword>
<proteinExistence type="inferred from homology"/>
<dbReference type="InterPro" id="IPR027417">
    <property type="entry name" value="P-loop_NTPase"/>
</dbReference>
<dbReference type="Gene3D" id="1.20.1580.10">
    <property type="entry name" value="ABC transporter ATPase like domain"/>
    <property type="match status" value="2"/>
</dbReference>
<keyword evidence="7" id="KW-0067">ATP-binding</keyword>
<keyword evidence="3" id="KW-0677">Repeat</keyword>
<keyword evidence="10" id="KW-0234">DNA repair</keyword>
<comment type="similarity">
    <text evidence="11">Belongs to the ABC transporter superfamily. UvrA family.</text>
</comment>
<dbReference type="OrthoDB" id="9809851at2"/>
<reference evidence="16" key="1">
    <citation type="submission" date="2017-11" db="EMBL/GenBank/DDBJ databases">
        <authorList>
            <person name="Zhu W."/>
        </authorList>
    </citation>
    <scope>NUCLEOTIDE SEQUENCE [LARGE SCALE GENOMIC DNA]</scope>
    <source>
        <strain evidence="16">CAU 1051</strain>
    </source>
</reference>
<dbReference type="PANTHER" id="PTHR43152:SF3">
    <property type="entry name" value="UVRABC SYSTEM PROTEIN A"/>
    <property type="match status" value="1"/>
</dbReference>
<dbReference type="EMBL" id="PIOD01000008">
    <property type="protein sequence ID" value="RDW18858.1"/>
    <property type="molecule type" value="Genomic_DNA"/>
</dbReference>
<evidence type="ECO:0000256" key="3">
    <source>
        <dbReference type="ARBA" id="ARBA00022737"/>
    </source>
</evidence>
<dbReference type="AlphaFoldDB" id="A0A3D8PUB8"/>
<dbReference type="GO" id="GO:0005737">
    <property type="term" value="C:cytoplasm"/>
    <property type="evidence" value="ECO:0007669"/>
    <property type="project" value="UniProtKB-SubCell"/>
</dbReference>
<dbReference type="Gene3D" id="3.40.50.300">
    <property type="entry name" value="P-loop containing nucleotide triphosphate hydrolases"/>
    <property type="match status" value="3"/>
</dbReference>